<dbReference type="GO" id="GO:0005975">
    <property type="term" value="P:carbohydrate metabolic process"/>
    <property type="evidence" value="ECO:0007669"/>
    <property type="project" value="InterPro"/>
</dbReference>
<dbReference type="AlphaFoldDB" id="A0A2M9ZF15"/>
<evidence type="ECO:0000313" key="2">
    <source>
        <dbReference type="EMBL" id="PJZ67019.1"/>
    </source>
</evidence>
<dbReference type="Proteomes" id="UP000231912">
    <property type="component" value="Unassembled WGS sequence"/>
</dbReference>
<accession>A0A2M9ZF15</accession>
<gene>
    <name evidence="2" type="ORF">CH371_02765</name>
</gene>
<keyword evidence="2" id="KW-0378">Hydrolase</keyword>
<dbReference type="InterPro" id="IPR017853">
    <property type="entry name" value="GH"/>
</dbReference>
<dbReference type="RefSeq" id="WP_100757581.1">
    <property type="nucleotide sequence ID" value="NZ_NPDT01000001.1"/>
</dbReference>
<dbReference type="GO" id="GO:0016787">
    <property type="term" value="F:hydrolase activity"/>
    <property type="evidence" value="ECO:0007669"/>
    <property type="project" value="UniProtKB-KW"/>
</dbReference>
<sequence length="327" mass="37558">MKKNQRSVPLLLQDEEMRGISRFLRQITFLASLSLCPLSAQETEIWKYAVHQDLKAKPESYWEKELQSGVTLCFTGAFISKSAEIQHTPPPRSVLILGRNKQIRWIPLITFQNIAVGDTVLGSEALRTKLRKNLETFLSENNDYAGVHLDFEGLNPSYRGDYKELLIEIRPVFRESGKVLSLALFPQEEFSKPLAAFHSSVFRQNLADEVVLMAYDLHSPKTVAGPVTKFSWAEKNIDLLLQFYKPNQVWLGLPLYGYYWENGRRPPRLLTIGKDKDFAVQYGKESDGIQMIHTGRGEGSLILDDTRWKEYAKNLKLRGLAYWRLGF</sequence>
<evidence type="ECO:0000313" key="3">
    <source>
        <dbReference type="Proteomes" id="UP000231912"/>
    </source>
</evidence>
<feature type="domain" description="GH18" evidence="1">
    <location>
        <begin position="120"/>
        <end position="265"/>
    </location>
</feature>
<dbReference type="SUPFAM" id="SSF51445">
    <property type="entry name" value="(Trans)glycosidases"/>
    <property type="match status" value="1"/>
</dbReference>
<dbReference type="PANTHER" id="PTHR46066:SF2">
    <property type="entry name" value="CHITINASE DOMAIN-CONTAINING PROTEIN 1"/>
    <property type="match status" value="1"/>
</dbReference>
<comment type="caution">
    <text evidence="2">The sequence shown here is derived from an EMBL/GenBank/DDBJ whole genome shotgun (WGS) entry which is preliminary data.</text>
</comment>
<dbReference type="PANTHER" id="PTHR46066">
    <property type="entry name" value="CHITINASE DOMAIN-CONTAINING PROTEIN 1 FAMILY MEMBER"/>
    <property type="match status" value="1"/>
</dbReference>
<proteinExistence type="predicted"/>
<evidence type="ECO:0000259" key="1">
    <source>
        <dbReference type="Pfam" id="PF00704"/>
    </source>
</evidence>
<dbReference type="Pfam" id="PF00704">
    <property type="entry name" value="Glyco_hydro_18"/>
    <property type="match status" value="1"/>
</dbReference>
<dbReference type="InterPro" id="IPR001223">
    <property type="entry name" value="Glyco_hydro18_cat"/>
</dbReference>
<dbReference type="Gene3D" id="3.20.20.80">
    <property type="entry name" value="Glycosidases"/>
    <property type="match status" value="1"/>
</dbReference>
<organism evidence="2 3">
    <name type="scientific">Leptospira wolffii</name>
    <dbReference type="NCBI Taxonomy" id="409998"/>
    <lineage>
        <taxon>Bacteria</taxon>
        <taxon>Pseudomonadati</taxon>
        <taxon>Spirochaetota</taxon>
        <taxon>Spirochaetia</taxon>
        <taxon>Leptospirales</taxon>
        <taxon>Leptospiraceae</taxon>
        <taxon>Leptospira</taxon>
    </lineage>
</organism>
<dbReference type="EMBL" id="NPDT01000001">
    <property type="protein sequence ID" value="PJZ67019.1"/>
    <property type="molecule type" value="Genomic_DNA"/>
</dbReference>
<name>A0A2M9ZF15_9LEPT</name>
<reference evidence="2 3" key="1">
    <citation type="submission" date="2017-07" db="EMBL/GenBank/DDBJ databases">
        <title>Leptospira spp. isolated from tropical soils.</title>
        <authorList>
            <person name="Thibeaux R."/>
            <person name="Iraola G."/>
            <person name="Ferres I."/>
            <person name="Bierque E."/>
            <person name="Girault D."/>
            <person name="Soupe-Gilbert M.-E."/>
            <person name="Picardeau M."/>
            <person name="Goarant C."/>
        </authorList>
    </citation>
    <scope>NUCLEOTIDE SEQUENCE [LARGE SCALE GENOMIC DNA]</scope>
    <source>
        <strain evidence="2 3">FH2-C-A2</strain>
    </source>
</reference>
<protein>
    <submittedName>
        <fullName evidence="2">Glycosyl hydrolase family 18</fullName>
    </submittedName>
</protein>